<evidence type="ECO:0000313" key="5">
    <source>
        <dbReference type="Proteomes" id="UP001212997"/>
    </source>
</evidence>
<gene>
    <name evidence="4" type="ORF">NLI96_g7578</name>
</gene>
<dbReference type="Proteomes" id="UP001212997">
    <property type="component" value="Unassembled WGS sequence"/>
</dbReference>
<evidence type="ECO:0000256" key="1">
    <source>
        <dbReference type="SAM" id="MobiDB-lite"/>
    </source>
</evidence>
<keyword evidence="2" id="KW-1133">Transmembrane helix</keyword>
<feature type="compositionally biased region" description="Basic residues" evidence="1">
    <location>
        <begin position="1"/>
        <end position="11"/>
    </location>
</feature>
<dbReference type="GO" id="GO:0006364">
    <property type="term" value="P:rRNA processing"/>
    <property type="evidence" value="ECO:0007669"/>
    <property type="project" value="InterPro"/>
</dbReference>
<accession>A0AAD5YH33</accession>
<proteinExistence type="predicted"/>
<feature type="transmembrane region" description="Helical" evidence="2">
    <location>
        <begin position="70"/>
        <end position="88"/>
    </location>
</feature>
<feature type="region of interest" description="Disordered" evidence="1">
    <location>
        <begin position="1"/>
        <end position="29"/>
    </location>
</feature>
<feature type="region of interest" description="Disordered" evidence="1">
    <location>
        <begin position="245"/>
        <end position="270"/>
    </location>
</feature>
<dbReference type="GO" id="GO:0019843">
    <property type="term" value="F:rRNA binding"/>
    <property type="evidence" value="ECO:0007669"/>
    <property type="project" value="InterPro"/>
</dbReference>
<dbReference type="PANTHER" id="PTHR12661">
    <property type="entry name" value="PETER PAN-RELATED"/>
    <property type="match status" value="1"/>
</dbReference>
<dbReference type="InterPro" id="IPR045112">
    <property type="entry name" value="PPAN-like"/>
</dbReference>
<feature type="compositionally biased region" description="Acidic residues" evidence="1">
    <location>
        <begin position="388"/>
        <end position="438"/>
    </location>
</feature>
<dbReference type="Pfam" id="PF04427">
    <property type="entry name" value="Brix"/>
    <property type="match status" value="1"/>
</dbReference>
<comment type="caution">
    <text evidence="4">The sequence shown here is derived from an EMBL/GenBank/DDBJ whole genome shotgun (WGS) entry which is preliminary data.</text>
</comment>
<keyword evidence="2" id="KW-0472">Membrane</keyword>
<keyword evidence="2" id="KW-0812">Transmembrane</keyword>
<name>A0AAD5YH33_9APHY</name>
<feature type="region of interest" description="Disordered" evidence="1">
    <location>
        <begin position="355"/>
        <end position="453"/>
    </location>
</feature>
<dbReference type="GO" id="GO:0030687">
    <property type="term" value="C:preribosome, large subunit precursor"/>
    <property type="evidence" value="ECO:0007669"/>
    <property type="project" value="TreeGrafter"/>
</dbReference>
<dbReference type="AlphaFoldDB" id="A0AAD5YH33"/>
<organism evidence="4 5">
    <name type="scientific">Meripilus lineatus</name>
    <dbReference type="NCBI Taxonomy" id="2056292"/>
    <lineage>
        <taxon>Eukaryota</taxon>
        <taxon>Fungi</taxon>
        <taxon>Dikarya</taxon>
        <taxon>Basidiomycota</taxon>
        <taxon>Agaricomycotina</taxon>
        <taxon>Agaricomycetes</taxon>
        <taxon>Polyporales</taxon>
        <taxon>Meripilaceae</taxon>
        <taxon>Meripilus</taxon>
    </lineage>
</organism>
<dbReference type="PANTHER" id="PTHR12661:SF5">
    <property type="entry name" value="SUPPRESSOR OF SWI4 1 HOMOLOG"/>
    <property type="match status" value="1"/>
</dbReference>
<evidence type="ECO:0000259" key="3">
    <source>
        <dbReference type="PROSITE" id="PS50833"/>
    </source>
</evidence>
<sequence>MARKRKNRTHLKGGVASNPGSAEGTPKSFVIKHGQVGPSLAQLVRDIRKVMEPNTASRLRERARNKLKDFLTMAPALGVTHLIAFTLTEVAPSLRIVRLSAGPSLSFRVERYSLVKDIIHSSRRAKSLGNVEFLSPPLLVLASFPQPGPDAPPHLSLVMKTFQTLFPPLAPKTLKLSSARRVVLISYNPDKGTIDFRHYLITVRPYGVSWKVQKVLEGASAKASSSKHILDLGNEQDVADFLLRKKGEPGPTSDGYESAASTASSVAGDDGDAISLGDDYVGRNNKKGQKRAVRLDEIGPRMELRLIKITEGVPGKEGGVIYHEFGTLSSLDSVPLYSFRHIFLSVVKRTRAENAAQKAEHAAKEKLRKQRREEQERNVRRKKLAEAGDGEDAADDLEDEDASGELEDDGEWDEDEEISEDEGEDEEASGSESSESEDEQKRPPPKKPKKSKR</sequence>
<feature type="compositionally biased region" description="Basic and acidic residues" evidence="1">
    <location>
        <begin position="358"/>
        <end position="378"/>
    </location>
</feature>
<dbReference type="EMBL" id="JANAWD010000315">
    <property type="protein sequence ID" value="KAJ3481548.1"/>
    <property type="molecule type" value="Genomic_DNA"/>
</dbReference>
<dbReference type="InterPro" id="IPR007109">
    <property type="entry name" value="Brix"/>
</dbReference>
<dbReference type="GO" id="GO:0000027">
    <property type="term" value="P:ribosomal large subunit assembly"/>
    <property type="evidence" value="ECO:0007669"/>
    <property type="project" value="TreeGrafter"/>
</dbReference>
<reference evidence="4" key="1">
    <citation type="submission" date="2022-07" db="EMBL/GenBank/DDBJ databases">
        <title>Genome Sequence of Physisporinus lineatus.</title>
        <authorList>
            <person name="Buettner E."/>
        </authorList>
    </citation>
    <scope>NUCLEOTIDE SEQUENCE</scope>
    <source>
        <strain evidence="4">VT162</strain>
    </source>
</reference>
<feature type="compositionally biased region" description="Basic residues" evidence="1">
    <location>
        <begin position="443"/>
        <end position="453"/>
    </location>
</feature>
<keyword evidence="5" id="KW-1185">Reference proteome</keyword>
<protein>
    <recommendedName>
        <fullName evidence="3">Brix domain-containing protein</fullName>
    </recommendedName>
</protein>
<dbReference type="SMART" id="SM00879">
    <property type="entry name" value="Brix"/>
    <property type="match status" value="1"/>
</dbReference>
<evidence type="ECO:0000313" key="4">
    <source>
        <dbReference type="EMBL" id="KAJ3481548.1"/>
    </source>
</evidence>
<dbReference type="PROSITE" id="PS50833">
    <property type="entry name" value="BRIX"/>
    <property type="match status" value="1"/>
</dbReference>
<feature type="domain" description="Brix" evidence="3">
    <location>
        <begin position="26"/>
        <end position="315"/>
    </location>
</feature>
<evidence type="ECO:0000256" key="2">
    <source>
        <dbReference type="SAM" id="Phobius"/>
    </source>
</evidence>